<evidence type="ECO:0000313" key="3">
    <source>
        <dbReference type="Proteomes" id="UP000789759"/>
    </source>
</evidence>
<feature type="region of interest" description="Disordered" evidence="1">
    <location>
        <begin position="91"/>
        <end position="112"/>
    </location>
</feature>
<sequence>MSDIKPEASQSDDLLEMDEMLENNPQPEGSQTMSKNTQRHKRCCESTKPSAKCWKYFEIEGEDSICKVKIKKPNGEEQICGKSYKYLPRGSTTNMNSHLADEHDLKDFQKKQ</sequence>
<comment type="caution">
    <text evidence="2">The sequence shown here is derived from an EMBL/GenBank/DDBJ whole genome shotgun (WGS) entry which is preliminary data.</text>
</comment>
<proteinExistence type="predicted"/>
<feature type="non-terminal residue" evidence="2">
    <location>
        <position position="112"/>
    </location>
</feature>
<keyword evidence="3" id="KW-1185">Reference proteome</keyword>
<dbReference type="Proteomes" id="UP000789759">
    <property type="component" value="Unassembled WGS sequence"/>
</dbReference>
<reference evidence="2" key="1">
    <citation type="submission" date="2021-06" db="EMBL/GenBank/DDBJ databases">
        <authorList>
            <person name="Kallberg Y."/>
            <person name="Tangrot J."/>
            <person name="Rosling A."/>
        </authorList>
    </citation>
    <scope>NUCLEOTIDE SEQUENCE</scope>
    <source>
        <strain evidence="2">FL966</strain>
    </source>
</reference>
<feature type="compositionally biased region" description="Basic and acidic residues" evidence="1">
    <location>
        <begin position="99"/>
        <end position="112"/>
    </location>
</feature>
<name>A0A9N9PKG0_9GLOM</name>
<dbReference type="OrthoDB" id="2467724at2759"/>
<accession>A0A9N9PKG0</accession>
<organism evidence="2 3">
    <name type="scientific">Cetraspora pellucida</name>
    <dbReference type="NCBI Taxonomy" id="1433469"/>
    <lineage>
        <taxon>Eukaryota</taxon>
        <taxon>Fungi</taxon>
        <taxon>Fungi incertae sedis</taxon>
        <taxon>Mucoromycota</taxon>
        <taxon>Glomeromycotina</taxon>
        <taxon>Glomeromycetes</taxon>
        <taxon>Diversisporales</taxon>
        <taxon>Gigasporaceae</taxon>
        <taxon>Cetraspora</taxon>
    </lineage>
</organism>
<dbReference type="SMART" id="SM00614">
    <property type="entry name" value="ZnF_BED"/>
    <property type="match status" value="1"/>
</dbReference>
<dbReference type="EMBL" id="CAJVQA010061802">
    <property type="protein sequence ID" value="CAG8829190.1"/>
    <property type="molecule type" value="Genomic_DNA"/>
</dbReference>
<dbReference type="AlphaFoldDB" id="A0A9N9PKG0"/>
<gene>
    <name evidence="2" type="ORF">CPELLU_LOCUS20469</name>
</gene>
<evidence type="ECO:0000313" key="2">
    <source>
        <dbReference type="EMBL" id="CAG8829190.1"/>
    </source>
</evidence>
<feature type="compositionally biased region" description="Polar residues" evidence="1">
    <location>
        <begin position="23"/>
        <end position="36"/>
    </location>
</feature>
<protein>
    <submittedName>
        <fullName evidence="2">24378_t:CDS:1</fullName>
    </submittedName>
</protein>
<feature type="region of interest" description="Disordered" evidence="1">
    <location>
        <begin position="1"/>
        <end position="48"/>
    </location>
</feature>
<evidence type="ECO:0000256" key="1">
    <source>
        <dbReference type="SAM" id="MobiDB-lite"/>
    </source>
</evidence>